<dbReference type="Pfam" id="PF13238">
    <property type="entry name" value="AAA_18"/>
    <property type="match status" value="1"/>
</dbReference>
<organism evidence="1">
    <name type="scientific">Aureimonas frigidaquae</name>
    <dbReference type="NCBI Taxonomy" id="424757"/>
    <lineage>
        <taxon>Bacteria</taxon>
        <taxon>Pseudomonadati</taxon>
        <taxon>Pseudomonadota</taxon>
        <taxon>Alphaproteobacteria</taxon>
        <taxon>Hyphomicrobiales</taxon>
        <taxon>Aurantimonadaceae</taxon>
        <taxon>Aureimonas</taxon>
    </lineage>
</organism>
<dbReference type="RefSeq" id="WP_062227975.1">
    <property type="nucleotide sequence ID" value="NZ_BBWR01000010.1"/>
</dbReference>
<dbReference type="NCBIfam" id="NF006746">
    <property type="entry name" value="PRK09270.1-5"/>
    <property type="match status" value="1"/>
</dbReference>
<keyword evidence="1" id="KW-0808">Transferase</keyword>
<sequence>MPAEWETAPYIGLDGLTDLILSRTQPGQRRLVALAGPPGAGKSTVSDRLKHALNAERPGLADILPMDGYHYDDAVLNARGHRPRKGAPHTFDLGGLTAMLDRLAQHGGEEIAVPVFDRDLEISRAGGRIISATTRVILVEGNYLLLDAEGWRDLKPRFDLTVFVTADPATLKARLTQRWLGFSYDDAMMDEKLEGNDLPNVRLVLKYSTRPDHVLRTDIA</sequence>
<dbReference type="EMBL" id="LC066376">
    <property type="protein sequence ID" value="BAT27965.1"/>
    <property type="molecule type" value="Genomic_DNA"/>
</dbReference>
<keyword evidence="1" id="KW-0418">Kinase</keyword>
<dbReference type="SUPFAM" id="SSF52540">
    <property type="entry name" value="P-loop containing nucleoside triphosphate hydrolases"/>
    <property type="match status" value="1"/>
</dbReference>
<accession>A0A0P0Z217</accession>
<dbReference type="OrthoDB" id="3192509at2"/>
<name>A0A0P0Z217_9HYPH</name>
<evidence type="ECO:0000313" key="1">
    <source>
        <dbReference type="EMBL" id="BAT27965.1"/>
    </source>
</evidence>
<dbReference type="GO" id="GO:0016301">
    <property type="term" value="F:kinase activity"/>
    <property type="evidence" value="ECO:0007669"/>
    <property type="project" value="UniProtKB-KW"/>
</dbReference>
<dbReference type="AlphaFoldDB" id="A0A0P0Z217"/>
<dbReference type="Gene3D" id="3.40.50.300">
    <property type="entry name" value="P-loop containing nucleotide triphosphate hydrolases"/>
    <property type="match status" value="1"/>
</dbReference>
<proteinExistence type="predicted"/>
<reference evidence="1" key="1">
    <citation type="journal article" date="2015" name="Proc. Natl. Acad. Sci. U.S.A.">
        <title>Bacterial clade with the ribosomal RNA operon on a small plasmid rather than the chromosome.</title>
        <authorList>
            <person name="Anda M."/>
            <person name="Ohtsubo Y."/>
            <person name="Okubo T."/>
            <person name="Sugawara M."/>
            <person name="Nagata Y."/>
            <person name="Tsuda M."/>
            <person name="Minamisawa K."/>
            <person name="Mitsui H."/>
        </authorList>
    </citation>
    <scope>NUCLEOTIDE SEQUENCE</scope>
    <source>
        <strain evidence="1">JCM 14755</strain>
    </source>
</reference>
<dbReference type="PANTHER" id="PTHR10285">
    <property type="entry name" value="URIDINE KINASE"/>
    <property type="match status" value="1"/>
</dbReference>
<dbReference type="InterPro" id="IPR027417">
    <property type="entry name" value="P-loop_NTPase"/>
</dbReference>
<protein>
    <submittedName>
        <fullName evidence="1">Putative kinase</fullName>
    </submittedName>
</protein>